<gene>
    <name evidence="1" type="ORF">GKE97_19575</name>
</gene>
<evidence type="ECO:0000313" key="1">
    <source>
        <dbReference type="EMBL" id="MSB21689.1"/>
    </source>
</evidence>
<comment type="caution">
    <text evidence="1">The sequence shown here is derived from an EMBL/GenBank/DDBJ whole genome shotgun (WGS) entry which is preliminary data.</text>
</comment>
<evidence type="ECO:0000313" key="2">
    <source>
        <dbReference type="Proteomes" id="UP000434475"/>
    </source>
</evidence>
<sequence length="136" mass="15730">MKRLPELDRLVQSAYGDKVMGRVPENLCVQLLNGYEVERAAKQERRKVLCELLSARREKEQSVDEWLNMMQDYAQLEEVDRPTLVRLIQTQGKISVQGQICQRTKDFRLCAHWLPQGPGGKSLRLDHSPGQKHFEG</sequence>
<dbReference type="AlphaFoldDB" id="A0A6I2R7C6"/>
<proteinExistence type="predicted"/>
<organism evidence="1 2">
    <name type="scientific">Flavonifractor plautii</name>
    <name type="common">Fusobacterium plautii</name>
    <dbReference type="NCBI Taxonomy" id="292800"/>
    <lineage>
        <taxon>Bacteria</taxon>
        <taxon>Bacillati</taxon>
        <taxon>Bacillota</taxon>
        <taxon>Clostridia</taxon>
        <taxon>Eubacteriales</taxon>
        <taxon>Oscillospiraceae</taxon>
        <taxon>Flavonifractor</taxon>
    </lineage>
</organism>
<name>A0A6I2R7C6_FLAPL</name>
<dbReference type="EMBL" id="WKPR01000025">
    <property type="protein sequence ID" value="MSB21689.1"/>
    <property type="molecule type" value="Genomic_DNA"/>
</dbReference>
<dbReference type="Proteomes" id="UP000434475">
    <property type="component" value="Unassembled WGS sequence"/>
</dbReference>
<protein>
    <submittedName>
        <fullName evidence="1">Uncharacterized protein</fullName>
    </submittedName>
</protein>
<reference evidence="1 2" key="1">
    <citation type="journal article" date="2019" name="Nat. Med.">
        <title>A library of human gut bacterial isolates paired with longitudinal multiomics data enables mechanistic microbiome research.</title>
        <authorList>
            <person name="Poyet M."/>
            <person name="Groussin M."/>
            <person name="Gibbons S.M."/>
            <person name="Avila-Pacheco J."/>
            <person name="Jiang X."/>
            <person name="Kearney S.M."/>
            <person name="Perrotta A.R."/>
            <person name="Berdy B."/>
            <person name="Zhao S."/>
            <person name="Lieberman T.D."/>
            <person name="Swanson P.K."/>
            <person name="Smith M."/>
            <person name="Roesemann S."/>
            <person name="Alexander J.E."/>
            <person name="Rich S.A."/>
            <person name="Livny J."/>
            <person name="Vlamakis H."/>
            <person name="Clish C."/>
            <person name="Bullock K."/>
            <person name="Deik A."/>
            <person name="Scott J."/>
            <person name="Pierce K.A."/>
            <person name="Xavier R.J."/>
            <person name="Alm E.J."/>
        </authorList>
    </citation>
    <scope>NUCLEOTIDE SEQUENCE [LARGE SCALE GENOMIC DNA]</scope>
    <source>
        <strain evidence="1 2">BIOML-A2</strain>
    </source>
</reference>
<accession>A0A6I2R7C6</accession>